<evidence type="ECO:0000313" key="2">
    <source>
        <dbReference type="Proteomes" id="UP000823842"/>
    </source>
</evidence>
<gene>
    <name evidence="1" type="ORF">IAA06_06480</name>
</gene>
<protein>
    <submittedName>
        <fullName evidence="1">Uncharacterized protein</fullName>
    </submittedName>
</protein>
<dbReference type="Proteomes" id="UP000823842">
    <property type="component" value="Unassembled WGS sequence"/>
</dbReference>
<reference evidence="1" key="1">
    <citation type="journal article" date="2021" name="PeerJ">
        <title>Extensive microbial diversity within the chicken gut microbiome revealed by metagenomics and culture.</title>
        <authorList>
            <person name="Gilroy R."/>
            <person name="Ravi A."/>
            <person name="Getino M."/>
            <person name="Pursley I."/>
            <person name="Horton D.L."/>
            <person name="Alikhan N.F."/>
            <person name="Baker D."/>
            <person name="Gharbi K."/>
            <person name="Hall N."/>
            <person name="Watson M."/>
            <person name="Adriaenssens E.M."/>
            <person name="Foster-Nyarko E."/>
            <person name="Jarju S."/>
            <person name="Secka A."/>
            <person name="Antonio M."/>
            <person name="Oren A."/>
            <person name="Chaudhuri R.R."/>
            <person name="La Ragione R."/>
            <person name="Hildebrand F."/>
            <person name="Pallen M.J."/>
        </authorList>
    </citation>
    <scope>NUCLEOTIDE SEQUENCE</scope>
    <source>
        <strain evidence="1">ChiSjej1B19-5720</strain>
    </source>
</reference>
<organism evidence="1 2">
    <name type="scientific">Candidatus Blautia faecavium</name>
    <dbReference type="NCBI Taxonomy" id="2838487"/>
    <lineage>
        <taxon>Bacteria</taxon>
        <taxon>Bacillati</taxon>
        <taxon>Bacillota</taxon>
        <taxon>Clostridia</taxon>
        <taxon>Lachnospirales</taxon>
        <taxon>Lachnospiraceae</taxon>
        <taxon>Blautia</taxon>
    </lineage>
</organism>
<reference evidence="1" key="2">
    <citation type="submission" date="2021-04" db="EMBL/GenBank/DDBJ databases">
        <authorList>
            <person name="Gilroy R."/>
        </authorList>
    </citation>
    <scope>NUCLEOTIDE SEQUENCE</scope>
    <source>
        <strain evidence="1">ChiSjej1B19-5720</strain>
    </source>
</reference>
<sequence length="150" mass="16569">MATRGRIRYGTKIGNRFNISNDIEELKEVDSKTNILTGFDIDTTSFTGDEGYFVKQSGSGEKAVLIRVQNLNTANPKVRGFKPLNYSTYGMAYYADYVYITSKGSTVVKSSAKSRNDTPKVYEVKDTDGALSGCQAITHYTGNKFIVMAN</sequence>
<evidence type="ECO:0000313" key="1">
    <source>
        <dbReference type="EMBL" id="HJB28424.1"/>
    </source>
</evidence>
<dbReference type="AlphaFoldDB" id="A0A9D2RWE5"/>
<comment type="caution">
    <text evidence="1">The sequence shown here is derived from an EMBL/GenBank/DDBJ whole genome shotgun (WGS) entry which is preliminary data.</text>
</comment>
<accession>A0A9D2RWE5</accession>
<dbReference type="EMBL" id="DWYZ01000125">
    <property type="protein sequence ID" value="HJB28424.1"/>
    <property type="molecule type" value="Genomic_DNA"/>
</dbReference>
<feature type="non-terminal residue" evidence="1">
    <location>
        <position position="150"/>
    </location>
</feature>
<proteinExistence type="predicted"/>
<name>A0A9D2RWE5_9FIRM</name>